<dbReference type="AlphaFoldDB" id="A0A848MGQ6"/>
<dbReference type="RefSeq" id="WP_169401890.1">
    <property type="nucleotide sequence ID" value="NZ_JAADJU010000002.1"/>
</dbReference>
<protein>
    <submittedName>
        <fullName evidence="3">Uncharacterized protein</fullName>
    </submittedName>
</protein>
<keyword evidence="2" id="KW-0472">Membrane</keyword>
<reference evidence="3 4" key="2">
    <citation type="submission" date="2020-06" db="EMBL/GenBank/DDBJ databases">
        <title>Polyphasic characterization of a Rahnella strain isolated from tree sap.</title>
        <authorList>
            <person name="Kim I.S."/>
        </authorList>
    </citation>
    <scope>NUCLEOTIDE SEQUENCE [LARGE SCALE GENOMIC DNA]</scope>
    <source>
        <strain evidence="3 4">SAP-1</strain>
    </source>
</reference>
<feature type="compositionally biased region" description="Low complexity" evidence="1">
    <location>
        <begin position="135"/>
        <end position="148"/>
    </location>
</feature>
<sequence>MLAKIIASQPAEPGIAQLMIRLRGEQAILPDLTFTLCNNEQNYLQPDASWSPAPHWFTINGGYQLDTGSGFRIGSTLLDPLLANASQVQIQVKLVSGEIRSTTLQLARDELLSSEARGQTGNYSGSSVLSAPQSEPVMVPPDVVETEPTPLPAMSAQAERKPKPGSSRIPMIVAALLVLLIVAGALWWFLGRGAATNIPAKVDKQPEVTAAAASPATAANKPTAGECSPANLNSQSELDFVQNCVQQKLDSNKLLAIIQAAKEAKKCGVAQRLYANRAQGGDSQVALAYANEYDPKFHQPSECFKNPDADTAAYWYETALQSDPNNQKAKQRLEELKK</sequence>
<proteinExistence type="predicted"/>
<gene>
    <name evidence="3" type="ORF">GW590_04860</name>
</gene>
<feature type="transmembrane region" description="Helical" evidence="2">
    <location>
        <begin position="169"/>
        <end position="190"/>
    </location>
</feature>
<reference evidence="3 4" key="1">
    <citation type="submission" date="2020-01" db="EMBL/GenBank/DDBJ databases">
        <authorList>
            <person name="Lee S.D."/>
        </authorList>
    </citation>
    <scope>NUCLEOTIDE SEQUENCE [LARGE SCALE GENOMIC DNA]</scope>
    <source>
        <strain evidence="3 4">SAP-1</strain>
    </source>
</reference>
<keyword evidence="2" id="KW-0812">Transmembrane</keyword>
<name>A0A848MGQ6_9GAMM</name>
<evidence type="ECO:0000313" key="4">
    <source>
        <dbReference type="Proteomes" id="UP000585363"/>
    </source>
</evidence>
<feature type="region of interest" description="Disordered" evidence="1">
    <location>
        <begin position="117"/>
        <end position="165"/>
    </location>
</feature>
<feature type="compositionally biased region" description="Polar residues" evidence="1">
    <location>
        <begin position="117"/>
        <end position="133"/>
    </location>
</feature>
<evidence type="ECO:0000313" key="3">
    <source>
        <dbReference type="EMBL" id="NMP26202.1"/>
    </source>
</evidence>
<organism evidence="3 4">
    <name type="scientific">Rouxiella aceris</name>
    <dbReference type="NCBI Taxonomy" id="2703884"/>
    <lineage>
        <taxon>Bacteria</taxon>
        <taxon>Pseudomonadati</taxon>
        <taxon>Pseudomonadota</taxon>
        <taxon>Gammaproteobacteria</taxon>
        <taxon>Enterobacterales</taxon>
        <taxon>Yersiniaceae</taxon>
        <taxon>Rouxiella</taxon>
    </lineage>
</organism>
<dbReference type="Proteomes" id="UP000585363">
    <property type="component" value="Unassembled WGS sequence"/>
</dbReference>
<comment type="caution">
    <text evidence="3">The sequence shown here is derived from an EMBL/GenBank/DDBJ whole genome shotgun (WGS) entry which is preliminary data.</text>
</comment>
<keyword evidence="4" id="KW-1185">Reference proteome</keyword>
<evidence type="ECO:0000256" key="2">
    <source>
        <dbReference type="SAM" id="Phobius"/>
    </source>
</evidence>
<keyword evidence="2" id="KW-1133">Transmembrane helix</keyword>
<dbReference type="EMBL" id="JAADJU010000002">
    <property type="protein sequence ID" value="NMP26202.1"/>
    <property type="molecule type" value="Genomic_DNA"/>
</dbReference>
<accession>A0A848MGQ6</accession>
<evidence type="ECO:0000256" key="1">
    <source>
        <dbReference type="SAM" id="MobiDB-lite"/>
    </source>
</evidence>